<dbReference type="EMBL" id="CP104758">
    <property type="protein sequence ID" value="WBG92155.1"/>
    <property type="molecule type" value="Genomic_DNA"/>
</dbReference>
<evidence type="ECO:0000313" key="6">
    <source>
        <dbReference type="Proteomes" id="UP001211544"/>
    </source>
</evidence>
<feature type="domain" description="GFO/IDH/MocA-like oxidoreductase" evidence="4">
    <location>
        <begin position="129"/>
        <end position="242"/>
    </location>
</feature>
<keyword evidence="2" id="KW-0560">Oxidoreductase</keyword>
<gene>
    <name evidence="5" type="ORF">N5580_06350</name>
</gene>
<feature type="domain" description="Gfo/Idh/MocA-like oxidoreductase N-terminal" evidence="3">
    <location>
        <begin position="1"/>
        <end position="120"/>
    </location>
</feature>
<sequence>MKIGLVGYGTGGQHFHAPFICAARGVELAGIVARAPATVAKVKRDFPDIPVYDDLKSLLEAGVDAVTITTPPHTRRELVLEAIAAGVAVIADKPFAPDAETGRELAAAAEKKGVLLSVYHNRRFDADILTVKKLLEQQRLGRLWRVHSRMDYNDPDTLEAGEQGGLLRDIGSHLVDQAVWLLGPVKAVFAQTDKIARPEGPTVASFVITLIHESGVHSHLSSTKTCYLNAREWRLYGEEGSFVSLGTDVQAQAIFAGKRPADNLSEWGYEQPDRWGVLRTAEGETRVESEQGRYHAYYEAFAEAFRTGSPPPVTTEQAIRTLEVLDAAMLSAERGELVTLS</sequence>
<protein>
    <submittedName>
        <fullName evidence="5">Gfo/Idh/MocA family oxidoreductase</fullName>
    </submittedName>
</protein>
<dbReference type="PANTHER" id="PTHR43708">
    <property type="entry name" value="CONSERVED EXPRESSED OXIDOREDUCTASE (EUROFUNG)"/>
    <property type="match status" value="1"/>
</dbReference>
<dbReference type="GO" id="GO:0000166">
    <property type="term" value="F:nucleotide binding"/>
    <property type="evidence" value="ECO:0007669"/>
    <property type="project" value="InterPro"/>
</dbReference>
<dbReference type="GO" id="GO:0016491">
    <property type="term" value="F:oxidoreductase activity"/>
    <property type="evidence" value="ECO:0007669"/>
    <property type="project" value="UniProtKB-KW"/>
</dbReference>
<evidence type="ECO:0000256" key="1">
    <source>
        <dbReference type="ARBA" id="ARBA00010928"/>
    </source>
</evidence>
<reference evidence="5 6" key="1">
    <citation type="journal article" date="2022" name="J Glob Antimicrob Resist">
        <title>First complete genome of a multidrug resistant strain of the novel human pathogen Kalamiella piersonii (GABEKP28) identified in human saliva.</title>
        <authorList>
            <person name="McDonagh F."/>
            <person name="Singh N.K."/>
            <person name="Venkateswaran K."/>
            <person name="Lonappan A.M."/>
            <person name="Hallahan B."/>
            <person name="Tuohy A."/>
            <person name="Burke L."/>
            <person name="Kovarova A."/>
            <person name="Miliotis G."/>
        </authorList>
    </citation>
    <scope>NUCLEOTIDE SEQUENCE [LARGE SCALE GENOMIC DNA]</scope>
    <source>
        <strain evidence="5 6">GABEKP28</strain>
    </source>
</reference>
<dbReference type="Gene3D" id="3.40.50.720">
    <property type="entry name" value="NAD(P)-binding Rossmann-like Domain"/>
    <property type="match status" value="1"/>
</dbReference>
<dbReference type="KEGG" id="kpie:N5580_06350"/>
<dbReference type="InterPro" id="IPR055170">
    <property type="entry name" value="GFO_IDH_MocA-like_dom"/>
</dbReference>
<evidence type="ECO:0000313" key="5">
    <source>
        <dbReference type="EMBL" id="WBG92155.1"/>
    </source>
</evidence>
<dbReference type="SUPFAM" id="SSF51735">
    <property type="entry name" value="NAD(P)-binding Rossmann-fold domains"/>
    <property type="match status" value="1"/>
</dbReference>
<dbReference type="InterPro" id="IPR051317">
    <property type="entry name" value="Gfo/Idh/MocA_oxidoreduct"/>
</dbReference>
<evidence type="ECO:0000259" key="3">
    <source>
        <dbReference type="Pfam" id="PF01408"/>
    </source>
</evidence>
<dbReference type="SUPFAM" id="SSF55347">
    <property type="entry name" value="Glyceraldehyde-3-phosphate dehydrogenase-like, C-terminal domain"/>
    <property type="match status" value="1"/>
</dbReference>
<dbReference type="InterPro" id="IPR000683">
    <property type="entry name" value="Gfo/Idh/MocA-like_OxRdtase_N"/>
</dbReference>
<proteinExistence type="inferred from homology"/>
<dbReference type="Pfam" id="PF01408">
    <property type="entry name" value="GFO_IDH_MocA"/>
    <property type="match status" value="1"/>
</dbReference>
<dbReference type="InterPro" id="IPR036291">
    <property type="entry name" value="NAD(P)-bd_dom_sf"/>
</dbReference>
<evidence type="ECO:0000259" key="4">
    <source>
        <dbReference type="Pfam" id="PF22725"/>
    </source>
</evidence>
<dbReference type="PANTHER" id="PTHR43708:SF5">
    <property type="entry name" value="CONSERVED EXPRESSED OXIDOREDUCTASE (EUROFUNG)-RELATED"/>
    <property type="match status" value="1"/>
</dbReference>
<evidence type="ECO:0000256" key="2">
    <source>
        <dbReference type="ARBA" id="ARBA00023002"/>
    </source>
</evidence>
<organism evidence="5 6">
    <name type="scientific">Pantoea piersonii</name>
    <dbReference type="NCBI Taxonomy" id="2364647"/>
    <lineage>
        <taxon>Bacteria</taxon>
        <taxon>Pseudomonadati</taxon>
        <taxon>Pseudomonadota</taxon>
        <taxon>Gammaproteobacteria</taxon>
        <taxon>Enterobacterales</taxon>
        <taxon>Erwiniaceae</taxon>
        <taxon>Pantoea</taxon>
    </lineage>
</organism>
<keyword evidence="6" id="KW-1185">Reference proteome</keyword>
<dbReference type="AlphaFoldDB" id="A0AAJ5QLL0"/>
<name>A0AAJ5QLL0_9GAMM</name>
<dbReference type="Proteomes" id="UP001211544">
    <property type="component" value="Chromosome"/>
</dbReference>
<accession>A0AAJ5QLL0</accession>
<dbReference type="Gene3D" id="3.30.360.10">
    <property type="entry name" value="Dihydrodipicolinate Reductase, domain 2"/>
    <property type="match status" value="1"/>
</dbReference>
<comment type="similarity">
    <text evidence="1">Belongs to the Gfo/Idh/MocA family.</text>
</comment>
<dbReference type="RefSeq" id="WP_126689932.1">
    <property type="nucleotide sequence ID" value="NZ_CP104758.1"/>
</dbReference>
<dbReference type="Pfam" id="PF22725">
    <property type="entry name" value="GFO_IDH_MocA_C3"/>
    <property type="match status" value="1"/>
</dbReference>